<evidence type="ECO:0000259" key="2">
    <source>
        <dbReference type="Pfam" id="PF13360"/>
    </source>
</evidence>
<gene>
    <name evidence="3" type="ORF">SPRI_2054</name>
</gene>
<feature type="domain" description="Pyrrolo-quinoline quinone repeat" evidence="2">
    <location>
        <begin position="183"/>
        <end position="402"/>
    </location>
</feature>
<dbReference type="InterPro" id="IPR015943">
    <property type="entry name" value="WD40/YVTN_repeat-like_dom_sf"/>
</dbReference>
<dbReference type="AlphaFoldDB" id="A0A0M4DDF3"/>
<dbReference type="InterPro" id="IPR002372">
    <property type="entry name" value="PQQ_rpt_dom"/>
</dbReference>
<accession>A0A0M4DDF3</accession>
<evidence type="ECO:0000313" key="4">
    <source>
        <dbReference type="Proteomes" id="UP000060513"/>
    </source>
</evidence>
<feature type="region of interest" description="Disordered" evidence="1">
    <location>
        <begin position="444"/>
        <end position="511"/>
    </location>
</feature>
<dbReference type="RefSeq" id="WP_078535234.1">
    <property type="nucleotide sequence ID" value="NZ_CP011340.1"/>
</dbReference>
<dbReference type="PANTHER" id="PTHR34512">
    <property type="entry name" value="CELL SURFACE PROTEIN"/>
    <property type="match status" value="1"/>
</dbReference>
<dbReference type="Gene3D" id="2.130.10.10">
    <property type="entry name" value="YVTN repeat-like/Quinoprotein amine dehydrogenase"/>
    <property type="match status" value="1"/>
</dbReference>
<feature type="compositionally biased region" description="Low complexity" evidence="1">
    <location>
        <begin position="444"/>
        <end position="456"/>
    </location>
</feature>
<dbReference type="PATRIC" id="fig|38300.4.peg.2175"/>
<dbReference type="Proteomes" id="UP000060513">
    <property type="component" value="Chromosome"/>
</dbReference>
<proteinExistence type="predicted"/>
<dbReference type="Gene3D" id="2.40.128.630">
    <property type="match status" value="1"/>
</dbReference>
<dbReference type="InterPro" id="IPR018391">
    <property type="entry name" value="PQQ_b-propeller_rpt"/>
</dbReference>
<evidence type="ECO:0000256" key="1">
    <source>
        <dbReference type="SAM" id="MobiDB-lite"/>
    </source>
</evidence>
<dbReference type="GeneID" id="97236905"/>
<evidence type="ECO:0000313" key="3">
    <source>
        <dbReference type="EMBL" id="ALC20360.1"/>
    </source>
</evidence>
<protein>
    <submittedName>
        <fullName evidence="3">Pyrrolo-quinoline quinone</fullName>
    </submittedName>
</protein>
<reference evidence="3 4" key="1">
    <citation type="submission" date="2015-08" db="EMBL/GenBank/DDBJ databases">
        <title>Genome sequence of the pristinamycin over-producing bacterium Streptomyces pristinaespiralis HCCB10218.</title>
        <authorList>
            <person name="Tian J."/>
            <person name="Yang J."/>
            <person name="Li L."/>
            <person name="Ruan L."/>
            <person name="Wei W."/>
            <person name="Zheng G."/>
            <person name="Wei Z."/>
            <person name="Yang S."/>
            <person name="Ge M."/>
            <person name="Jiang W."/>
            <person name="Lu Y."/>
        </authorList>
    </citation>
    <scope>NUCLEOTIDE SEQUENCE [LARGE SCALE GENOMIC DNA]</scope>
    <source>
        <strain evidence="3 4">HCCB 10218</strain>
    </source>
</reference>
<dbReference type="PANTHER" id="PTHR34512:SF30">
    <property type="entry name" value="OUTER MEMBRANE PROTEIN ASSEMBLY FACTOR BAMB"/>
    <property type="match status" value="1"/>
</dbReference>
<dbReference type="SUPFAM" id="SSF50998">
    <property type="entry name" value="Quinoprotein alcohol dehydrogenase-like"/>
    <property type="match status" value="2"/>
</dbReference>
<dbReference type="Pfam" id="PF13360">
    <property type="entry name" value="PQQ_2"/>
    <property type="match status" value="1"/>
</dbReference>
<feature type="compositionally biased region" description="Pro residues" evidence="1">
    <location>
        <begin position="457"/>
        <end position="493"/>
    </location>
</feature>
<organism evidence="3">
    <name type="scientific">Streptomyces pristinaespiralis</name>
    <dbReference type="NCBI Taxonomy" id="38300"/>
    <lineage>
        <taxon>Bacteria</taxon>
        <taxon>Bacillati</taxon>
        <taxon>Actinomycetota</taxon>
        <taxon>Actinomycetes</taxon>
        <taxon>Kitasatosporales</taxon>
        <taxon>Streptomycetaceae</taxon>
        <taxon>Streptomyces</taxon>
    </lineage>
</organism>
<sequence>MSSIAREAERFWRRPLALAITLILAVTAWSATAFASAHAPAGQTVTLLAESSLARQPLGGLGQGNGETGSGASSEGWPMFRFDSAHTGFNQHLTDLYKSQVPHLQLRPGWPFVTADAVTSSPAVVDRVAYVGSNDMHLQAIDANGKLLWRFPTRGDVVSSPAVVGDQVFVTSADGSLYAVSTAGRSLWSKPYGFGRSSPAVSEDGKTVFAAAEGGDKRLYAFEAATGNLKWTYPKAGTGNGYRSSPAVKDNRVYIGDDQGDVTALDAATGAEVWTHQSPGAGSILSSPAVTDEALYIGIGASLTALDLTTGLPQWQVPTGGQVTASPAVDTAHEQTDRVYVSANDGFLYSVRDHGTTVRQTRLGPPGTSGLVSSPAVAHDVVYVGADNHVAAHDATDLTLLWTGLPTNGRVTSSPTLAEGQIFVGSEDGGLYAYYVPDAAVTPATPTAVPESAPAAPVAPPVPSPTAMPSPRPPTDAVPPSPAASSPAPPTASDPPRSGPTAQNPVPTPGK</sequence>
<dbReference type="EMBL" id="CP011340">
    <property type="protein sequence ID" value="ALC20360.1"/>
    <property type="molecule type" value="Genomic_DNA"/>
</dbReference>
<dbReference type="OrthoDB" id="256225at2"/>
<dbReference type="InterPro" id="IPR011047">
    <property type="entry name" value="Quinoprotein_ADH-like_sf"/>
</dbReference>
<dbReference type="Gene3D" id="2.40.10.480">
    <property type="match status" value="1"/>
</dbReference>
<dbReference type="KEGG" id="spri:SPRI_2054"/>
<dbReference type="STRING" id="38300.SPRI_2054"/>
<name>A0A0M4DDF3_STRPR</name>
<dbReference type="SMART" id="SM00564">
    <property type="entry name" value="PQQ"/>
    <property type="match status" value="7"/>
</dbReference>